<evidence type="ECO:0000256" key="6">
    <source>
        <dbReference type="ARBA" id="ARBA00022989"/>
    </source>
</evidence>
<feature type="transmembrane region" description="Helical" evidence="8">
    <location>
        <begin position="51"/>
        <end position="74"/>
    </location>
</feature>
<dbReference type="PANTHER" id="PTHR38438">
    <property type="entry name" value="RIBOFLAVIN TRANSPORTER RIBU"/>
    <property type="match status" value="1"/>
</dbReference>
<reference evidence="9" key="2">
    <citation type="submission" date="2010-03" db="EMBL/GenBank/DDBJ databases">
        <authorList>
            <person name="Pajon A."/>
        </authorList>
    </citation>
    <scope>NUCLEOTIDE SEQUENCE</scope>
    <source>
        <strain evidence="9">Type strain: 18P13</strain>
    </source>
</reference>
<dbReference type="AlphaFoldDB" id="D4LCU1"/>
<evidence type="ECO:0000256" key="4">
    <source>
        <dbReference type="ARBA" id="ARBA00022475"/>
    </source>
</evidence>
<evidence type="ECO:0000313" key="10">
    <source>
        <dbReference type="Proteomes" id="UP000007054"/>
    </source>
</evidence>
<feature type="transmembrane region" description="Helical" evidence="8">
    <location>
        <begin position="201"/>
        <end position="222"/>
    </location>
</feature>
<keyword evidence="3" id="KW-0813">Transport</keyword>
<evidence type="ECO:0000256" key="1">
    <source>
        <dbReference type="ARBA" id="ARBA00004651"/>
    </source>
</evidence>
<gene>
    <name evidence="9" type="ordered locus">RUM_13100</name>
</gene>
<dbReference type="GeneID" id="83156045"/>
<dbReference type="EMBL" id="FP929052">
    <property type="protein sequence ID" value="CBL17436.1"/>
    <property type="molecule type" value="Genomic_DNA"/>
</dbReference>
<comment type="similarity">
    <text evidence="2">Belongs to the prokaryotic riboflavin transporter (P-RFT) (TC 2.A.87) family.</text>
</comment>
<dbReference type="RefSeq" id="WP_015558343.1">
    <property type="nucleotide sequence ID" value="NC_021039.1"/>
</dbReference>
<evidence type="ECO:0000256" key="5">
    <source>
        <dbReference type="ARBA" id="ARBA00022692"/>
    </source>
</evidence>
<comment type="subcellular location">
    <subcellularLocation>
        <location evidence="1">Cell membrane</location>
        <topology evidence="1">Multi-pass membrane protein</topology>
    </subcellularLocation>
</comment>
<evidence type="ECO:0000256" key="8">
    <source>
        <dbReference type="SAM" id="Phobius"/>
    </source>
</evidence>
<dbReference type="Gene3D" id="1.10.1760.20">
    <property type="match status" value="1"/>
</dbReference>
<evidence type="ECO:0000256" key="2">
    <source>
        <dbReference type="ARBA" id="ARBA00005540"/>
    </source>
</evidence>
<keyword evidence="6 8" id="KW-1133">Transmembrane helix</keyword>
<dbReference type="PATRIC" id="fig|213810.4.peg.1206"/>
<keyword evidence="5 8" id="KW-0812">Transmembrane</keyword>
<sequence>MEHTTHSTRTRAKLDVKQLVVLALLSAMAFISLFLVDIPVYGFLSYEPKDIFITLGGFLYGPMATVFMSVVISFLEFVTISTTGPIGLLMNIISTVAFAAPAAVIYRRHRTMSMALLSLFSGTVLMTGVMLLWNYLVTPLYMGTPRDVVASMLLPVFLPFNLAKAGLNGALTLLLYKPFVTMLRMLHFAEPSVQPTGSRRVSVFSILVAAFLLITCVAFIVVH</sequence>
<dbReference type="Proteomes" id="UP000007054">
    <property type="component" value="Chromosome"/>
</dbReference>
<dbReference type="Pfam" id="PF12822">
    <property type="entry name" value="ECF_trnsprt"/>
    <property type="match status" value="1"/>
</dbReference>
<feature type="transmembrane region" description="Helical" evidence="8">
    <location>
        <begin position="20"/>
        <end position="44"/>
    </location>
</feature>
<feature type="transmembrane region" description="Helical" evidence="8">
    <location>
        <begin position="156"/>
        <end position="176"/>
    </location>
</feature>
<keyword evidence="7 8" id="KW-0472">Membrane</keyword>
<reference evidence="9" key="1">
    <citation type="submission" date="2010-03" db="EMBL/GenBank/DDBJ databases">
        <title>The genome sequence of Ruminococcus sp. 18P13.</title>
        <authorList>
            <consortium name="metaHIT consortium -- http://www.metahit.eu/"/>
            <person name="Pajon A."/>
            <person name="Turner K."/>
            <person name="Parkhill J."/>
            <person name="Bernalier A."/>
        </authorList>
    </citation>
    <scope>NUCLEOTIDE SEQUENCE [LARGE SCALE GENOMIC DNA]</scope>
    <source>
        <strain evidence="9">Type strain: 18P13</strain>
    </source>
</reference>
<organism evidence="9 10">
    <name type="scientific">Ruminococcus champanellensis (strain DSM 18848 / JCM 17042 / KCTC 15320 / 18P13)</name>
    <dbReference type="NCBI Taxonomy" id="213810"/>
    <lineage>
        <taxon>Bacteria</taxon>
        <taxon>Bacillati</taxon>
        <taxon>Bacillota</taxon>
        <taxon>Clostridia</taxon>
        <taxon>Eubacteriales</taxon>
        <taxon>Oscillospiraceae</taxon>
        <taxon>Ruminococcus</taxon>
    </lineage>
</organism>
<dbReference type="GO" id="GO:0032217">
    <property type="term" value="F:riboflavin transmembrane transporter activity"/>
    <property type="evidence" value="ECO:0007669"/>
    <property type="project" value="InterPro"/>
</dbReference>
<protein>
    <submittedName>
        <fullName evidence="9">Predicted membrane protein</fullName>
    </submittedName>
</protein>
<evidence type="ECO:0000256" key="3">
    <source>
        <dbReference type="ARBA" id="ARBA00022448"/>
    </source>
</evidence>
<accession>D4LCU1</accession>
<evidence type="ECO:0000313" key="9">
    <source>
        <dbReference type="EMBL" id="CBL17436.1"/>
    </source>
</evidence>
<dbReference type="STRING" id="213810.RUM_13100"/>
<proteinExistence type="inferred from homology"/>
<feature type="transmembrane region" description="Helical" evidence="8">
    <location>
        <begin position="86"/>
        <end position="106"/>
    </location>
</feature>
<dbReference type="InterPro" id="IPR025720">
    <property type="entry name" value="RibU"/>
</dbReference>
<dbReference type="OrthoDB" id="9809216at2"/>
<dbReference type="HOGENOM" id="CLU_086673_0_1_9"/>
<keyword evidence="4" id="KW-1003">Cell membrane</keyword>
<name>D4LCU1_RUMC1</name>
<dbReference type="InterPro" id="IPR024529">
    <property type="entry name" value="ECF_trnsprt_substrate-spec"/>
</dbReference>
<feature type="transmembrane region" description="Helical" evidence="8">
    <location>
        <begin position="113"/>
        <end position="136"/>
    </location>
</feature>
<dbReference type="KEGG" id="rch:RUM_13100"/>
<dbReference type="BioCyc" id="RCHA213810:RUM_RS06355-MONOMER"/>
<dbReference type="PANTHER" id="PTHR38438:SF1">
    <property type="entry name" value="RIBOFLAVIN TRANSPORTER RIBU"/>
    <property type="match status" value="1"/>
</dbReference>
<evidence type="ECO:0000256" key="7">
    <source>
        <dbReference type="ARBA" id="ARBA00023136"/>
    </source>
</evidence>
<dbReference type="GO" id="GO:0005886">
    <property type="term" value="C:plasma membrane"/>
    <property type="evidence" value="ECO:0007669"/>
    <property type="project" value="UniProtKB-SubCell"/>
</dbReference>
<keyword evidence="10" id="KW-1185">Reference proteome</keyword>